<keyword evidence="2" id="KW-1185">Reference proteome</keyword>
<protein>
    <recommendedName>
        <fullName evidence="3">MarR family transcriptional regulator</fullName>
    </recommendedName>
</protein>
<sequence length="106" mass="11997">MNNKNVTPSSLRSASEKSTQQLYDDLSLKLLLLIAKSNGYDTSRTISISKLKDEMQITYSALAKLISRLKQDLFIIIEIDENDELYIKITTSGLNNLANSQVKNNW</sequence>
<proteinExistence type="predicted"/>
<organism evidence="1 2">
    <name type="scientific">Shewanella sairae</name>
    <dbReference type="NCBI Taxonomy" id="190310"/>
    <lineage>
        <taxon>Bacteria</taxon>
        <taxon>Pseudomonadati</taxon>
        <taxon>Pseudomonadota</taxon>
        <taxon>Gammaproteobacteria</taxon>
        <taxon>Alteromonadales</taxon>
        <taxon>Shewanellaceae</taxon>
        <taxon>Shewanella</taxon>
    </lineage>
</organism>
<evidence type="ECO:0000313" key="2">
    <source>
        <dbReference type="Proteomes" id="UP000887104"/>
    </source>
</evidence>
<dbReference type="RefSeq" id="WP_220782635.1">
    <property type="nucleotide sequence ID" value="NZ_BPEY01000086.1"/>
</dbReference>
<evidence type="ECO:0000313" key="1">
    <source>
        <dbReference type="EMBL" id="GIU50457.1"/>
    </source>
</evidence>
<dbReference type="InterPro" id="IPR036388">
    <property type="entry name" value="WH-like_DNA-bd_sf"/>
</dbReference>
<dbReference type="InterPro" id="IPR036390">
    <property type="entry name" value="WH_DNA-bd_sf"/>
</dbReference>
<dbReference type="Proteomes" id="UP000887104">
    <property type="component" value="Unassembled WGS sequence"/>
</dbReference>
<accession>A0ABQ4PPS6</accession>
<dbReference type="SUPFAM" id="SSF46785">
    <property type="entry name" value="Winged helix' DNA-binding domain"/>
    <property type="match status" value="1"/>
</dbReference>
<evidence type="ECO:0008006" key="3">
    <source>
        <dbReference type="Google" id="ProtNLM"/>
    </source>
</evidence>
<reference evidence="1" key="1">
    <citation type="submission" date="2021-05" db="EMBL/GenBank/DDBJ databases">
        <title>Molecular characterization for Shewanella algae harboring chromosomal blaOXA-55-like strains isolated from clinical and environment sample.</title>
        <authorList>
            <person name="Ohama Y."/>
            <person name="Aoki K."/>
            <person name="Harada S."/>
            <person name="Moriya K."/>
            <person name="Ishii Y."/>
            <person name="Tateda K."/>
        </authorList>
    </citation>
    <scope>NUCLEOTIDE SEQUENCE</scope>
    <source>
        <strain evidence="1">JCM 11563</strain>
    </source>
</reference>
<gene>
    <name evidence="1" type="ORF">TUM4438_36530</name>
</gene>
<dbReference type="Gene3D" id="1.10.10.10">
    <property type="entry name" value="Winged helix-like DNA-binding domain superfamily/Winged helix DNA-binding domain"/>
    <property type="match status" value="1"/>
</dbReference>
<comment type="caution">
    <text evidence="1">The sequence shown here is derived from an EMBL/GenBank/DDBJ whole genome shotgun (WGS) entry which is preliminary data.</text>
</comment>
<dbReference type="EMBL" id="BPEY01000086">
    <property type="protein sequence ID" value="GIU50457.1"/>
    <property type="molecule type" value="Genomic_DNA"/>
</dbReference>
<name>A0ABQ4PPS6_9GAMM</name>